<dbReference type="Gene3D" id="3.40.50.720">
    <property type="entry name" value="NAD(P)-binding Rossmann-like Domain"/>
    <property type="match status" value="1"/>
</dbReference>
<dbReference type="AlphaFoldDB" id="A0A939HKH3"/>
<dbReference type="SUPFAM" id="SSF51735">
    <property type="entry name" value="NAD(P)-binding Rossmann-fold domains"/>
    <property type="match status" value="1"/>
</dbReference>
<evidence type="ECO:0000313" key="5">
    <source>
        <dbReference type="Proteomes" id="UP000664164"/>
    </source>
</evidence>
<dbReference type="Pfam" id="PF13561">
    <property type="entry name" value="adh_short_C2"/>
    <property type="match status" value="1"/>
</dbReference>
<dbReference type="PANTHER" id="PTHR44252">
    <property type="entry name" value="D-ERYTHRULOSE REDUCTASE"/>
    <property type="match status" value="1"/>
</dbReference>
<dbReference type="InterPro" id="IPR036291">
    <property type="entry name" value="NAD(P)-bd_dom_sf"/>
</dbReference>
<protein>
    <submittedName>
        <fullName evidence="4">SDR family oxidoreductase</fullName>
    </submittedName>
</protein>
<keyword evidence="2" id="KW-0521">NADP</keyword>
<comment type="similarity">
    <text evidence="1">Belongs to the short-chain dehydrogenases/reductases (SDR) family.</text>
</comment>
<name>A0A939HKH3_9MICC</name>
<dbReference type="InterPro" id="IPR002347">
    <property type="entry name" value="SDR_fam"/>
</dbReference>
<keyword evidence="3" id="KW-0560">Oxidoreductase</keyword>
<dbReference type="RefSeq" id="WP_207617339.1">
    <property type="nucleotide sequence ID" value="NZ_JAFNLL010000047.1"/>
</dbReference>
<dbReference type="GO" id="GO:0006006">
    <property type="term" value="P:glucose metabolic process"/>
    <property type="evidence" value="ECO:0007669"/>
    <property type="project" value="TreeGrafter"/>
</dbReference>
<gene>
    <name evidence="4" type="ORF">J1902_16190</name>
</gene>
<comment type="caution">
    <text evidence="4">The sequence shown here is derived from an EMBL/GenBank/DDBJ whole genome shotgun (WGS) entry which is preliminary data.</text>
</comment>
<dbReference type="GO" id="GO:0050038">
    <property type="term" value="F:L-xylulose reductase (NADPH) activity"/>
    <property type="evidence" value="ECO:0007669"/>
    <property type="project" value="TreeGrafter"/>
</dbReference>
<dbReference type="PANTHER" id="PTHR44252:SF3">
    <property type="entry name" value="D-ERYTHRULOSE REDUCTASE-RELATED"/>
    <property type="match status" value="1"/>
</dbReference>
<organism evidence="4 5">
    <name type="scientific">Arthrobacter cavernae</name>
    <dbReference type="NCBI Taxonomy" id="2817681"/>
    <lineage>
        <taxon>Bacteria</taxon>
        <taxon>Bacillati</taxon>
        <taxon>Actinomycetota</taxon>
        <taxon>Actinomycetes</taxon>
        <taxon>Micrococcales</taxon>
        <taxon>Micrococcaceae</taxon>
        <taxon>Arthrobacter</taxon>
    </lineage>
</organism>
<dbReference type="EMBL" id="JAFNLL010000047">
    <property type="protein sequence ID" value="MBO1269486.1"/>
    <property type="molecule type" value="Genomic_DNA"/>
</dbReference>
<dbReference type="GO" id="GO:0005997">
    <property type="term" value="P:xylulose metabolic process"/>
    <property type="evidence" value="ECO:0007669"/>
    <property type="project" value="TreeGrafter"/>
</dbReference>
<dbReference type="FunFam" id="3.40.50.720:FF:000084">
    <property type="entry name" value="Short-chain dehydrogenase reductase"/>
    <property type="match status" value="1"/>
</dbReference>
<reference evidence="4" key="1">
    <citation type="submission" date="2021-03" db="EMBL/GenBank/DDBJ databases">
        <title>A new species, PO-11, isolated from a karst cave deposit.</title>
        <authorList>
            <person name="Zhaoxiaoyong W."/>
        </authorList>
    </citation>
    <scope>NUCLEOTIDE SEQUENCE</scope>
    <source>
        <strain evidence="4">PO-11</strain>
    </source>
</reference>
<keyword evidence="5" id="KW-1185">Reference proteome</keyword>
<dbReference type="InterPro" id="IPR051737">
    <property type="entry name" value="L-xylulose/Carbonyl_redctase"/>
</dbReference>
<evidence type="ECO:0000256" key="3">
    <source>
        <dbReference type="ARBA" id="ARBA00023002"/>
    </source>
</evidence>
<evidence type="ECO:0000256" key="1">
    <source>
        <dbReference type="ARBA" id="ARBA00006484"/>
    </source>
</evidence>
<evidence type="ECO:0000313" key="4">
    <source>
        <dbReference type="EMBL" id="MBO1269486.1"/>
    </source>
</evidence>
<proteinExistence type="inferred from homology"/>
<accession>A0A939HKH3</accession>
<dbReference type="PRINTS" id="PR00081">
    <property type="entry name" value="GDHRDH"/>
</dbReference>
<sequence length="258" mass="26740">MNNSPTASTAVEARSTMSDFNGRTILVTGASGGIGAATVRQLAAAGAKVIASARTLDSLAALCDETGAQPLAFDLTSEESIKDAIEGLDLWGVVNCGGYGGEIATPQDTDIDVFDKVISINARGALLVIKYAVPSMIRQGNGGAIVNVSSQASLVALTGHISYGSSKAALDNITRVSALELGKHNIRVNGVNPTVVMTPMSAWYWGKPEIEGPFLEQMPLGRWATVEEIAAPIVFLLSDAASMITGVSLPIDGGYTSR</sequence>
<dbReference type="Proteomes" id="UP000664164">
    <property type="component" value="Unassembled WGS sequence"/>
</dbReference>
<evidence type="ECO:0000256" key="2">
    <source>
        <dbReference type="ARBA" id="ARBA00022857"/>
    </source>
</evidence>
<dbReference type="GO" id="GO:0004090">
    <property type="term" value="F:carbonyl reductase (NADPH) activity"/>
    <property type="evidence" value="ECO:0007669"/>
    <property type="project" value="TreeGrafter"/>
</dbReference>